<feature type="domain" description="CRAL-TRIO" evidence="2">
    <location>
        <begin position="98"/>
        <end position="257"/>
    </location>
</feature>
<dbReference type="SMART" id="SM01100">
    <property type="entry name" value="CRAL_TRIO_N"/>
    <property type="match status" value="1"/>
</dbReference>
<keyword evidence="4" id="KW-1185">Reference proteome</keyword>
<dbReference type="InterPro" id="IPR011074">
    <property type="entry name" value="CRAL/TRIO_N_dom"/>
</dbReference>
<dbReference type="InterPro" id="IPR036273">
    <property type="entry name" value="CRAL/TRIO_N_dom_sf"/>
</dbReference>
<evidence type="ECO:0000313" key="3">
    <source>
        <dbReference type="EMBL" id="KZP00526.1"/>
    </source>
</evidence>
<gene>
    <name evidence="3" type="ORF">CALVIDRAFT_533528</name>
</gene>
<feature type="region of interest" description="Disordered" evidence="1">
    <location>
        <begin position="308"/>
        <end position="349"/>
    </location>
</feature>
<dbReference type="InterPro" id="IPR052578">
    <property type="entry name" value="PI_Transfer_CRAL-TRIO"/>
</dbReference>
<dbReference type="CDD" id="cd00170">
    <property type="entry name" value="SEC14"/>
    <property type="match status" value="1"/>
</dbReference>
<feature type="region of interest" description="Disordered" evidence="1">
    <location>
        <begin position="1"/>
        <end position="23"/>
    </location>
</feature>
<reference evidence="3 4" key="1">
    <citation type="journal article" date="2016" name="Mol. Biol. Evol.">
        <title>Comparative Genomics of Early-Diverging Mushroom-Forming Fungi Provides Insights into the Origins of Lignocellulose Decay Capabilities.</title>
        <authorList>
            <person name="Nagy L.G."/>
            <person name="Riley R."/>
            <person name="Tritt A."/>
            <person name="Adam C."/>
            <person name="Daum C."/>
            <person name="Floudas D."/>
            <person name="Sun H."/>
            <person name="Yadav J.S."/>
            <person name="Pangilinan J."/>
            <person name="Larsson K.H."/>
            <person name="Matsuura K."/>
            <person name="Barry K."/>
            <person name="Labutti K."/>
            <person name="Kuo R."/>
            <person name="Ohm R.A."/>
            <person name="Bhattacharya S.S."/>
            <person name="Shirouzu T."/>
            <person name="Yoshinaga Y."/>
            <person name="Martin F.M."/>
            <person name="Grigoriev I.V."/>
            <person name="Hibbett D.S."/>
        </authorList>
    </citation>
    <scope>NUCLEOTIDE SEQUENCE [LARGE SCALE GENOMIC DNA]</scope>
    <source>
        <strain evidence="3 4">TUFC12733</strain>
    </source>
</reference>
<dbReference type="PANTHER" id="PTHR45824">
    <property type="entry name" value="GH16843P"/>
    <property type="match status" value="1"/>
</dbReference>
<dbReference type="EMBL" id="KV417269">
    <property type="protein sequence ID" value="KZP00526.1"/>
    <property type="molecule type" value="Genomic_DNA"/>
</dbReference>
<feature type="compositionally biased region" description="Basic and acidic residues" evidence="1">
    <location>
        <begin position="329"/>
        <end position="339"/>
    </location>
</feature>
<dbReference type="Gene3D" id="3.40.525.10">
    <property type="entry name" value="CRAL-TRIO lipid binding domain"/>
    <property type="match status" value="1"/>
</dbReference>
<evidence type="ECO:0000259" key="2">
    <source>
        <dbReference type="PROSITE" id="PS50191"/>
    </source>
</evidence>
<dbReference type="SUPFAM" id="SSF46938">
    <property type="entry name" value="CRAL/TRIO N-terminal domain"/>
    <property type="match status" value="1"/>
</dbReference>
<dbReference type="SMART" id="SM00516">
    <property type="entry name" value="SEC14"/>
    <property type="match status" value="1"/>
</dbReference>
<feature type="compositionally biased region" description="Pro residues" evidence="1">
    <location>
        <begin position="1"/>
        <end position="12"/>
    </location>
</feature>
<dbReference type="PROSITE" id="PS50191">
    <property type="entry name" value="CRAL_TRIO"/>
    <property type="match status" value="1"/>
</dbReference>
<evidence type="ECO:0000256" key="1">
    <source>
        <dbReference type="SAM" id="MobiDB-lite"/>
    </source>
</evidence>
<dbReference type="SUPFAM" id="SSF52087">
    <property type="entry name" value="CRAL/TRIO domain"/>
    <property type="match status" value="1"/>
</dbReference>
<evidence type="ECO:0000313" key="4">
    <source>
        <dbReference type="Proteomes" id="UP000076738"/>
    </source>
</evidence>
<name>A0A167R3I9_CALVF</name>
<dbReference type="InterPro" id="IPR001251">
    <property type="entry name" value="CRAL-TRIO_dom"/>
</dbReference>
<dbReference type="Pfam" id="PF00650">
    <property type="entry name" value="CRAL_TRIO"/>
    <property type="match status" value="1"/>
</dbReference>
<dbReference type="STRING" id="1330018.A0A167R3I9"/>
<organism evidence="3 4">
    <name type="scientific">Calocera viscosa (strain TUFC12733)</name>
    <dbReference type="NCBI Taxonomy" id="1330018"/>
    <lineage>
        <taxon>Eukaryota</taxon>
        <taxon>Fungi</taxon>
        <taxon>Dikarya</taxon>
        <taxon>Basidiomycota</taxon>
        <taxon>Agaricomycotina</taxon>
        <taxon>Dacrymycetes</taxon>
        <taxon>Dacrymycetales</taxon>
        <taxon>Dacrymycetaceae</taxon>
        <taxon>Calocera</taxon>
    </lineage>
</organism>
<dbReference type="InterPro" id="IPR036865">
    <property type="entry name" value="CRAL-TRIO_dom_sf"/>
</dbReference>
<sequence length="349" mass="40494">MAVDRPFPPPPHPEAKPITVPPHDQEKYNTILNHFSDPEFRLKGDKEQEKTELTEYEKFWLSQECLLRYLRATKGDVPHAITRLESTLAWRRSYGFYRPDFPEHVEPEGLTGKCLLLGYDVSGRPCVYLIPSKQNTESSERQLEYTYFIIECAIDLMGPGTENVALLINFGDKGKSPPMWIARNMLHILQNHYPERLGKAFVINIPWYVDMFLKMIWPFVDPITKTKVHFNPNVLKESLMSPDMLIREWGGDVDFTYEHDQFWPEMLHLTKERREGNMRRWRFLGAKVGISEWEYKDGSGVLRMEELEKKGQTNGAPALEANEYEDVEREANEDLEREMSPAGLVAAGA</sequence>
<dbReference type="GO" id="GO:0008526">
    <property type="term" value="F:phosphatidylinositol transfer activity"/>
    <property type="evidence" value="ECO:0007669"/>
    <property type="project" value="TreeGrafter"/>
</dbReference>
<dbReference type="AlphaFoldDB" id="A0A167R3I9"/>
<protein>
    <submittedName>
        <fullName evidence="3">CRAL/TRIO domain-containing protein</fullName>
    </submittedName>
</protein>
<proteinExistence type="predicted"/>
<dbReference type="Pfam" id="PF03765">
    <property type="entry name" value="CRAL_TRIO_N"/>
    <property type="match status" value="1"/>
</dbReference>
<accession>A0A167R3I9</accession>
<dbReference type="Proteomes" id="UP000076738">
    <property type="component" value="Unassembled WGS sequence"/>
</dbReference>
<dbReference type="PANTHER" id="PTHR45824:SF29">
    <property type="entry name" value="GH16843P"/>
    <property type="match status" value="1"/>
</dbReference>
<dbReference type="OrthoDB" id="75724at2759"/>